<accession>A0A4P6XL49</accession>
<evidence type="ECO:0000313" key="1">
    <source>
        <dbReference type="EMBL" id="QBM86896.1"/>
    </source>
</evidence>
<dbReference type="AlphaFoldDB" id="A0A4P6XL49"/>
<evidence type="ECO:0000313" key="2">
    <source>
        <dbReference type="Proteomes" id="UP000292447"/>
    </source>
</evidence>
<keyword evidence="2" id="KW-1185">Reference proteome</keyword>
<organism evidence="1 2">
    <name type="scientific">Metschnikowia aff. pulcherrima</name>
    <dbReference type="NCBI Taxonomy" id="2163413"/>
    <lineage>
        <taxon>Eukaryota</taxon>
        <taxon>Fungi</taxon>
        <taxon>Dikarya</taxon>
        <taxon>Ascomycota</taxon>
        <taxon>Saccharomycotina</taxon>
        <taxon>Pichiomycetes</taxon>
        <taxon>Metschnikowiaceae</taxon>
        <taxon>Metschnikowia</taxon>
    </lineage>
</organism>
<gene>
    <name evidence="1" type="ORF">METSCH_B00870</name>
</gene>
<dbReference type="STRING" id="2163413.A0A4P6XL49"/>
<reference evidence="2" key="1">
    <citation type="submission" date="2019-03" db="EMBL/GenBank/DDBJ databases">
        <title>Snf2 controls pulcherriminic acid biosynthesis and connects pigmentation and antifungal activity of the yeast Metschnikowia pulcherrima.</title>
        <authorList>
            <person name="Gore-Lloyd D."/>
            <person name="Sumann I."/>
            <person name="Brachmann A.O."/>
            <person name="Schneeberger K."/>
            <person name="Ortiz-Merino R.A."/>
            <person name="Moreno-Beltran M."/>
            <person name="Schlaefli M."/>
            <person name="Kirner P."/>
            <person name="Santos Kron A."/>
            <person name="Wolfe K.H."/>
            <person name="Piel J."/>
            <person name="Ahrens C.H."/>
            <person name="Henk D."/>
            <person name="Freimoser F.M."/>
        </authorList>
    </citation>
    <scope>NUCLEOTIDE SEQUENCE [LARGE SCALE GENOMIC DNA]</scope>
    <source>
        <strain evidence="2">APC 1.2</strain>
    </source>
</reference>
<name>A0A4P6XL49_9ASCO</name>
<protein>
    <submittedName>
        <fullName evidence="1">Uncharacterized protein</fullName>
    </submittedName>
</protein>
<dbReference type="EMBL" id="CP034457">
    <property type="protein sequence ID" value="QBM86896.1"/>
    <property type="molecule type" value="Genomic_DNA"/>
</dbReference>
<dbReference type="Proteomes" id="UP000292447">
    <property type="component" value="Chromosome II"/>
</dbReference>
<proteinExistence type="predicted"/>
<sequence length="423" mass="48744">MSDEYIDYAGDAAAKAADSFVSSPPPADLPPQELQDSKSIDISGPFDPEMIAYLPKMSIQQLSKLEDYIGNEFASLAREYVTARKARVQYMLKAVEHEIKKFQHNDTSWSKLYNQQVQRIETLTNFTENNIIKANASTRLHGKLDQCRISEFNSELEDLIADIELPLHLDDVFEHRLDELPFAEYFREIINLHKGQLDALLRHIQYQSGMTESITEKNREILWNQYRHDVLEYKGKAINQICNELEELHKEYYGVSSSSNMTISDGRYYRSVVPIEMSKAAAQHSSLHFSSIKNHDMYHGVDNVYFRNNRIEITDSKLAAQRTAREFADQQKKYKIPQLDTVSIKLGGCFGATNDEMESDLVLIRLNNQISSDKDYLDDEMIGEDLEFSSYSHEVSYDSEEEEYLSVLNLNRQPTNVSRLNTV</sequence>